<dbReference type="RefSeq" id="WP_377337284.1">
    <property type="nucleotide sequence ID" value="NZ_JBHLUE010000004.1"/>
</dbReference>
<dbReference type="Pfam" id="PF13579">
    <property type="entry name" value="Glyco_trans_4_4"/>
    <property type="match status" value="1"/>
</dbReference>
<dbReference type="Pfam" id="PF13692">
    <property type="entry name" value="Glyco_trans_1_4"/>
    <property type="match status" value="1"/>
</dbReference>
<dbReference type="EMBL" id="JBHLUE010000004">
    <property type="protein sequence ID" value="MFC0564145.1"/>
    <property type="molecule type" value="Genomic_DNA"/>
</dbReference>
<dbReference type="InterPro" id="IPR050194">
    <property type="entry name" value="Glycosyltransferase_grp1"/>
</dbReference>
<dbReference type="Proteomes" id="UP001589894">
    <property type="component" value="Unassembled WGS sequence"/>
</dbReference>
<evidence type="ECO:0000259" key="4">
    <source>
        <dbReference type="Pfam" id="PF13579"/>
    </source>
</evidence>
<keyword evidence="1 5" id="KW-0328">Glycosyltransferase</keyword>
<dbReference type="EC" id="2.4.-.-" evidence="5"/>
<reference evidence="5 6" key="1">
    <citation type="submission" date="2024-09" db="EMBL/GenBank/DDBJ databases">
        <authorList>
            <person name="Sun Q."/>
            <person name="Mori K."/>
        </authorList>
    </citation>
    <scope>NUCLEOTIDE SEQUENCE [LARGE SCALE GENOMIC DNA]</scope>
    <source>
        <strain evidence="5 6">TBRC 2205</strain>
    </source>
</reference>
<proteinExistence type="predicted"/>
<keyword evidence="2 5" id="KW-0808">Transferase</keyword>
<dbReference type="InterPro" id="IPR028098">
    <property type="entry name" value="Glyco_trans_4-like_N"/>
</dbReference>
<evidence type="ECO:0000313" key="6">
    <source>
        <dbReference type="Proteomes" id="UP001589894"/>
    </source>
</evidence>
<name>A0ABV6NTP9_9ACTN</name>
<accession>A0ABV6NTP9</accession>
<evidence type="ECO:0000256" key="1">
    <source>
        <dbReference type="ARBA" id="ARBA00022676"/>
    </source>
</evidence>
<keyword evidence="6" id="KW-1185">Reference proteome</keyword>
<dbReference type="Gene3D" id="3.40.50.2000">
    <property type="entry name" value="Glycogen Phosphorylase B"/>
    <property type="match status" value="2"/>
</dbReference>
<comment type="caution">
    <text evidence="5">The sequence shown here is derived from an EMBL/GenBank/DDBJ whole genome shotgun (WGS) entry which is preliminary data.</text>
</comment>
<dbReference type="PANTHER" id="PTHR45947">
    <property type="entry name" value="SULFOQUINOVOSYL TRANSFERASE SQD2"/>
    <property type="match status" value="1"/>
</dbReference>
<dbReference type="SUPFAM" id="SSF53756">
    <property type="entry name" value="UDP-Glycosyltransferase/glycogen phosphorylase"/>
    <property type="match status" value="1"/>
</dbReference>
<organism evidence="5 6">
    <name type="scientific">Plantactinospora siamensis</name>
    <dbReference type="NCBI Taxonomy" id="555372"/>
    <lineage>
        <taxon>Bacteria</taxon>
        <taxon>Bacillati</taxon>
        <taxon>Actinomycetota</taxon>
        <taxon>Actinomycetes</taxon>
        <taxon>Micromonosporales</taxon>
        <taxon>Micromonosporaceae</taxon>
        <taxon>Plantactinospora</taxon>
    </lineage>
</organism>
<sequence length="411" mass="42488">MRIVRLANFVTDRSGGLRTALRCLGAGYRAAGHEPVLVVPGATADDRFVDGERVITLPGRLLPGTGGYRLLTARGPVERLLEELEPDRLEVSDRSSLRWTGRWARAAGVPSAMVSHESLTGLLRVWGAPAGPAVRLADRLNARSATTFDRIICTTGWAAEEFRRIGTPNLHRVPLGVDLTAFTPGHRDQAVRDRYADRDEVLVVHCSRLSTEKRPGLALETVAALRAAGVPAVLVVVGDGPRRAHLERQAAGLPVRFLGFLNDRPAVAALLASADVAVAPGPVETFGLAGLEALACGTPVVVNAASALPEVVGRAGRAAAGTGPAFGAAVLELLDRPEPDRRAAARARAELFGWPASVTGFLAAHGAEPAVDAAARPSGDAGAPGGTRSPAGSSPTPGLGQGCRAGVGGGT</sequence>
<evidence type="ECO:0000313" key="5">
    <source>
        <dbReference type="EMBL" id="MFC0564145.1"/>
    </source>
</evidence>
<dbReference type="GO" id="GO:0016757">
    <property type="term" value="F:glycosyltransferase activity"/>
    <property type="evidence" value="ECO:0007669"/>
    <property type="project" value="UniProtKB-KW"/>
</dbReference>
<feature type="compositionally biased region" description="Gly residues" evidence="3">
    <location>
        <begin position="399"/>
        <end position="411"/>
    </location>
</feature>
<protein>
    <submittedName>
        <fullName evidence="5">Glycosyltransferase</fullName>
        <ecNumber evidence="5">2.4.-.-</ecNumber>
    </submittedName>
</protein>
<feature type="region of interest" description="Disordered" evidence="3">
    <location>
        <begin position="372"/>
        <end position="411"/>
    </location>
</feature>
<gene>
    <name evidence="5" type="ORF">ACFFHU_08205</name>
</gene>
<evidence type="ECO:0000256" key="3">
    <source>
        <dbReference type="SAM" id="MobiDB-lite"/>
    </source>
</evidence>
<evidence type="ECO:0000256" key="2">
    <source>
        <dbReference type="ARBA" id="ARBA00022679"/>
    </source>
</evidence>
<feature type="domain" description="Glycosyltransferase subfamily 4-like N-terminal" evidence="4">
    <location>
        <begin position="15"/>
        <end position="176"/>
    </location>
</feature>
<dbReference type="PANTHER" id="PTHR45947:SF3">
    <property type="entry name" value="SULFOQUINOVOSYL TRANSFERASE SQD2"/>
    <property type="match status" value="1"/>
</dbReference>